<evidence type="ECO:0000256" key="3">
    <source>
        <dbReference type="ARBA" id="ARBA00022670"/>
    </source>
</evidence>
<dbReference type="STRING" id="867904.Metho_0455"/>
<evidence type="ECO:0000256" key="2">
    <source>
        <dbReference type="ARBA" id="ARBA00022475"/>
    </source>
</evidence>
<feature type="transmembrane region" description="Helical" evidence="9">
    <location>
        <begin position="53"/>
        <end position="75"/>
    </location>
</feature>
<dbReference type="HOGENOM" id="CLU_065734_0_0_2"/>
<evidence type="ECO:0000313" key="10">
    <source>
        <dbReference type="EMBL" id="AGB48722.1"/>
    </source>
</evidence>
<dbReference type="InterPro" id="IPR014522">
    <property type="entry name" value="ArtA"/>
</dbReference>
<proteinExistence type="predicted"/>
<accession>L0KTF7</accession>
<evidence type="ECO:0000256" key="9">
    <source>
        <dbReference type="SAM" id="Phobius"/>
    </source>
</evidence>
<dbReference type="GO" id="GO:0008233">
    <property type="term" value="F:peptidase activity"/>
    <property type="evidence" value="ECO:0007669"/>
    <property type="project" value="UniProtKB-KW"/>
</dbReference>
<evidence type="ECO:0000256" key="1">
    <source>
        <dbReference type="ARBA" id="ARBA00004651"/>
    </source>
</evidence>
<organism evidence="10 11">
    <name type="scientific">Methanomethylovorans hollandica (strain DSM 15978 / NBRC 107637 / DMS1)</name>
    <dbReference type="NCBI Taxonomy" id="867904"/>
    <lineage>
        <taxon>Archaea</taxon>
        <taxon>Methanobacteriati</taxon>
        <taxon>Methanobacteriota</taxon>
        <taxon>Stenosarchaea group</taxon>
        <taxon>Methanomicrobia</taxon>
        <taxon>Methanosarcinales</taxon>
        <taxon>Methanosarcinaceae</taxon>
        <taxon>Methanomethylovorans</taxon>
    </lineage>
</organism>
<dbReference type="AlphaFoldDB" id="L0KTF7"/>
<keyword evidence="2" id="KW-1003">Cell membrane</keyword>
<gene>
    <name evidence="10" type="ordered locus">Metho_0455</name>
</gene>
<dbReference type="NCBIfam" id="TIGR04125">
    <property type="entry name" value="exosort_PGF_TRM"/>
    <property type="match status" value="1"/>
</dbReference>
<keyword evidence="3" id="KW-0645">Protease</keyword>
<comment type="subcellular location">
    <subcellularLocation>
        <location evidence="1">Cell membrane</location>
        <topology evidence="1">Multi-pass membrane protein</topology>
    </subcellularLocation>
</comment>
<dbReference type="RefSeq" id="WP_015323891.1">
    <property type="nucleotide sequence ID" value="NC_019977.1"/>
</dbReference>
<feature type="active site" description="Proton donor" evidence="8">
    <location>
        <position position="198"/>
    </location>
</feature>
<keyword evidence="5" id="KW-0378">Hydrolase</keyword>
<keyword evidence="7 9" id="KW-0472">Membrane</keyword>
<dbReference type="InterPro" id="IPR019127">
    <property type="entry name" value="Exosortase"/>
</dbReference>
<feature type="transmembrane region" description="Helical" evidence="9">
    <location>
        <begin position="180"/>
        <end position="206"/>
    </location>
</feature>
<keyword evidence="11" id="KW-1185">Reference proteome</keyword>
<dbReference type="GO" id="GO:0005886">
    <property type="term" value="C:plasma membrane"/>
    <property type="evidence" value="ECO:0007669"/>
    <property type="project" value="UniProtKB-SubCell"/>
</dbReference>
<dbReference type="GeneID" id="14407561"/>
<protein>
    <submittedName>
        <fullName evidence="10">Putative membrane protein</fullName>
    </submittedName>
</protein>
<dbReference type="Pfam" id="PF09721">
    <property type="entry name" value="Exosortase_EpsH"/>
    <property type="match status" value="1"/>
</dbReference>
<feature type="transmembrane region" description="Helical" evidence="9">
    <location>
        <begin position="87"/>
        <end position="108"/>
    </location>
</feature>
<evidence type="ECO:0000256" key="4">
    <source>
        <dbReference type="ARBA" id="ARBA00022692"/>
    </source>
</evidence>
<evidence type="ECO:0000313" key="11">
    <source>
        <dbReference type="Proteomes" id="UP000010866"/>
    </source>
</evidence>
<dbReference type="GO" id="GO:0006508">
    <property type="term" value="P:proteolysis"/>
    <property type="evidence" value="ECO:0007669"/>
    <property type="project" value="UniProtKB-KW"/>
</dbReference>
<evidence type="ECO:0000256" key="6">
    <source>
        <dbReference type="ARBA" id="ARBA00022989"/>
    </source>
</evidence>
<reference evidence="11" key="1">
    <citation type="submission" date="2012-02" db="EMBL/GenBank/DDBJ databases">
        <title>Complete sequence of chromosome of Methanomethylovorans hollandica DSM 15978.</title>
        <authorList>
            <person name="Lucas S."/>
            <person name="Copeland A."/>
            <person name="Lapidus A."/>
            <person name="Glavina del Rio T."/>
            <person name="Dalin E."/>
            <person name="Tice H."/>
            <person name="Bruce D."/>
            <person name="Goodwin L."/>
            <person name="Pitluck S."/>
            <person name="Peters L."/>
            <person name="Mikhailova N."/>
            <person name="Held B."/>
            <person name="Kyrpides N."/>
            <person name="Mavromatis K."/>
            <person name="Ivanova N."/>
            <person name="Brettin T."/>
            <person name="Detter J.C."/>
            <person name="Han C."/>
            <person name="Larimer F."/>
            <person name="Land M."/>
            <person name="Hauser L."/>
            <person name="Markowitz V."/>
            <person name="Cheng J.-F."/>
            <person name="Hugenholtz P."/>
            <person name="Woyke T."/>
            <person name="Wu D."/>
            <person name="Spring S."/>
            <person name="Schroeder M."/>
            <person name="Brambilla E."/>
            <person name="Klenk H.-P."/>
            <person name="Eisen J.A."/>
        </authorList>
    </citation>
    <scope>NUCLEOTIDE SEQUENCE [LARGE SCALE GENOMIC DNA]</scope>
    <source>
        <strain evidence="11">DSM 15978 / NBRC 107637 / DMS1</strain>
    </source>
</reference>
<dbReference type="OrthoDB" id="200496at2157"/>
<keyword evidence="6 9" id="KW-1133">Transmembrane helix</keyword>
<dbReference type="KEGG" id="mhz:Metho_0455"/>
<dbReference type="InterPro" id="IPR026392">
    <property type="entry name" value="Exo/Archaeosortase_dom"/>
</dbReference>
<dbReference type="EMBL" id="CP003362">
    <property type="protein sequence ID" value="AGB48722.1"/>
    <property type="molecule type" value="Genomic_DNA"/>
</dbReference>
<sequence length="272" mass="30315">MLIVLWISILLMLLSAILPGKNGSKRIIGAVGWGVFSVHWLQQPLHYIAINDYVNVALTIAMSVFCMLIAHTMYVQHTNRYTARESNVDITYMATNAIAIGSVFYFPFAEIPALKEWLIGTVTNNIIWTMNMLGMSAYRTGNLITYNGHTVEIILGCTAIESIALFMGLIASVNAPMKKLLAAFMVSVPVIYILNILRDVFVVVAYGEMWFGPNSFEIAHHMIAKAGSGVALFVIAYMVMRILPEILELIDGLWNMITEHINTIRKKVLGNN</sequence>
<evidence type="ECO:0000256" key="8">
    <source>
        <dbReference type="PIRSR" id="PIRSR025737-1"/>
    </source>
</evidence>
<dbReference type="Proteomes" id="UP000010866">
    <property type="component" value="Chromosome"/>
</dbReference>
<dbReference type="PIRSF" id="PIRSF025737">
    <property type="entry name" value="Cyco1"/>
    <property type="match status" value="1"/>
</dbReference>
<feature type="transmembrane region" description="Helical" evidence="9">
    <location>
        <begin position="153"/>
        <end position="173"/>
    </location>
</feature>
<keyword evidence="4 9" id="KW-0812">Transmembrane</keyword>
<evidence type="ECO:0000256" key="5">
    <source>
        <dbReference type="ARBA" id="ARBA00022801"/>
    </source>
</evidence>
<name>L0KTF7_METHD</name>
<feature type="active site" description="Acyl-thioester intermediate" evidence="8">
    <location>
        <position position="157"/>
    </location>
</feature>
<evidence type="ECO:0000256" key="7">
    <source>
        <dbReference type="ARBA" id="ARBA00023136"/>
    </source>
</evidence>
<dbReference type="NCBIfam" id="TIGR04178">
    <property type="entry name" value="exo_archaeo"/>
    <property type="match status" value="1"/>
</dbReference>
<feature type="transmembrane region" description="Helical" evidence="9">
    <location>
        <begin position="218"/>
        <end position="240"/>
    </location>
</feature>